<reference evidence="1 2" key="1">
    <citation type="journal article" date="2011" name="J. Bacteriol.">
        <title>Complete genome sequence of Methanosaeta concilii, a specialist in aceticlastic methanogenesis.</title>
        <authorList>
            <person name="Barber R.D."/>
            <person name="Zhang L."/>
            <person name="Harnack M."/>
            <person name="Olson M.V."/>
            <person name="Kaul R."/>
            <person name="Ingram-Smith C."/>
            <person name="Smith K.S."/>
        </authorList>
    </citation>
    <scope>NUCLEOTIDE SEQUENCE [LARGE SCALE GENOMIC DNA]</scope>
    <source>
        <strain evidence="2">ATCC 5969 / DSM 3671 / JCM 10134 / NBRC 103675 / OCM 69 / GP-6</strain>
    </source>
</reference>
<dbReference type="AlphaFoldDB" id="F4BU82"/>
<evidence type="ECO:0000313" key="1">
    <source>
        <dbReference type="EMBL" id="AEB69459.1"/>
    </source>
</evidence>
<dbReference type="EMBL" id="CP002565">
    <property type="protein sequence ID" value="AEB69459.1"/>
    <property type="molecule type" value="Genomic_DNA"/>
</dbReference>
<proteinExistence type="predicted"/>
<dbReference type="Proteomes" id="UP000007807">
    <property type="component" value="Chromosome"/>
</dbReference>
<dbReference type="KEGG" id="mcj:MCON_3167"/>
<gene>
    <name evidence="1" type="ordered locus">MCON_3167</name>
</gene>
<sequence>MGARPGAGRAGGGTVTAAHSVQHDVVQVGMADLDLLAGFSSIGPDIPAGGVHRIVSGQRRHIAAGRWWGHSQLYGIPAGAAGSVGDGESDGMPSSCHAPAGKGLIAVQDAVPVRPPEILTWLILAGFSLKEYALLLRKCPHILRRDDLLSKVLGGSWIQGYSGAGRREIRAVAATSI</sequence>
<keyword evidence="2" id="KW-1185">Reference proteome</keyword>
<dbReference type="InParanoid" id="F4BU82"/>
<name>F4BU82_METSG</name>
<evidence type="ECO:0000313" key="2">
    <source>
        <dbReference type="Proteomes" id="UP000007807"/>
    </source>
</evidence>
<dbReference type="HOGENOM" id="CLU_1514607_0_0_2"/>
<accession>F4BU82</accession>
<protein>
    <submittedName>
        <fullName evidence="1">Uncharacterized protein</fullName>
    </submittedName>
</protein>
<organism evidence="1 2">
    <name type="scientific">Methanothrix soehngenii (strain ATCC 5969 / DSM 3671 / JCM 10134 / NBRC 103675 / OCM 69 / GP-6)</name>
    <name type="common">Methanosaeta concilii</name>
    <dbReference type="NCBI Taxonomy" id="990316"/>
    <lineage>
        <taxon>Archaea</taxon>
        <taxon>Methanobacteriati</taxon>
        <taxon>Methanobacteriota</taxon>
        <taxon>Stenosarchaea group</taxon>
        <taxon>Methanomicrobia</taxon>
        <taxon>Methanotrichales</taxon>
        <taxon>Methanotrichaceae</taxon>
        <taxon>Methanothrix</taxon>
    </lineage>
</organism>